<comment type="caution">
    <text evidence="2">The sequence shown here is derived from an EMBL/GenBank/DDBJ whole genome shotgun (WGS) entry which is preliminary data.</text>
</comment>
<dbReference type="Pfam" id="PF13175">
    <property type="entry name" value="AAA_15"/>
    <property type="match status" value="1"/>
</dbReference>
<dbReference type="InterPro" id="IPR027417">
    <property type="entry name" value="P-loop_NTPase"/>
</dbReference>
<reference evidence="2 3" key="1">
    <citation type="submission" date="2018-10" db="EMBL/GenBank/DDBJ databases">
        <title>GWAS and RNA-Seq identify cryptic mechanisms of antimicrobial resistance in Acinetobacter baumannii.</title>
        <authorList>
            <person name="Sahl J.W."/>
        </authorList>
    </citation>
    <scope>NUCLEOTIDE SEQUENCE [LARGE SCALE GENOMIC DNA]</scope>
    <source>
        <strain evidence="2 3">TG28175</strain>
    </source>
</reference>
<dbReference type="GO" id="GO:0000731">
    <property type="term" value="P:DNA synthesis involved in DNA repair"/>
    <property type="evidence" value="ECO:0007669"/>
    <property type="project" value="TreeGrafter"/>
</dbReference>
<dbReference type="Proteomes" id="UP000280073">
    <property type="component" value="Unassembled WGS sequence"/>
</dbReference>
<dbReference type="SUPFAM" id="SSF52540">
    <property type="entry name" value="P-loop containing nucleoside triphosphate hydrolases"/>
    <property type="match status" value="1"/>
</dbReference>
<evidence type="ECO:0000313" key="3">
    <source>
        <dbReference type="Proteomes" id="UP000280073"/>
    </source>
</evidence>
<dbReference type="InterPro" id="IPR041685">
    <property type="entry name" value="AAA_GajA/Old/RecF-like"/>
</dbReference>
<evidence type="ECO:0000259" key="1">
    <source>
        <dbReference type="Pfam" id="PF13175"/>
    </source>
</evidence>
<dbReference type="Gene3D" id="3.40.50.300">
    <property type="entry name" value="P-loop containing nucleotide triphosphate hydrolases"/>
    <property type="match status" value="1"/>
</dbReference>
<protein>
    <submittedName>
        <fullName evidence="2">DUF2813 domain-containing protein</fullName>
    </submittedName>
</protein>
<name>A0A3R9ZH32_ACIBA</name>
<dbReference type="PANTHER" id="PTHR32182">
    <property type="entry name" value="DNA REPLICATION AND REPAIR PROTEIN RECF"/>
    <property type="match status" value="1"/>
</dbReference>
<evidence type="ECO:0000313" key="2">
    <source>
        <dbReference type="EMBL" id="RSR19669.1"/>
    </source>
</evidence>
<gene>
    <name evidence="2" type="ORF">EA686_27895</name>
</gene>
<organism evidence="2 3">
    <name type="scientific">Acinetobacter baumannii</name>
    <dbReference type="NCBI Taxonomy" id="470"/>
    <lineage>
        <taxon>Bacteria</taxon>
        <taxon>Pseudomonadati</taxon>
        <taxon>Pseudomonadota</taxon>
        <taxon>Gammaproteobacteria</taxon>
        <taxon>Moraxellales</taxon>
        <taxon>Moraxellaceae</taxon>
        <taxon>Acinetobacter</taxon>
        <taxon>Acinetobacter calcoaceticus/baumannii complex</taxon>
    </lineage>
</organism>
<proteinExistence type="predicted"/>
<dbReference type="GO" id="GO:0006302">
    <property type="term" value="P:double-strand break repair"/>
    <property type="evidence" value="ECO:0007669"/>
    <property type="project" value="TreeGrafter"/>
</dbReference>
<accession>A0A3R9ZH32</accession>
<feature type="non-terminal residue" evidence="2">
    <location>
        <position position="92"/>
    </location>
</feature>
<dbReference type="EMBL" id="RFDI01002410">
    <property type="protein sequence ID" value="RSR19669.1"/>
    <property type="molecule type" value="Genomic_DNA"/>
</dbReference>
<dbReference type="PANTHER" id="PTHR32182:SF25">
    <property type="entry name" value="SLR1056 PROTEIN"/>
    <property type="match status" value="1"/>
</dbReference>
<dbReference type="AlphaFoldDB" id="A0A3R9ZH32"/>
<sequence length="92" mass="10652">MHLKNLKIRNFRNFESIDIPLSDNIVLLGENRTGKSNLIFAMRLVIDQNLSDSARQLKLSDFWDGCDLFTKPQIEVHLDFTDFENDPDLTAL</sequence>
<feature type="domain" description="Endonuclease GajA/Old nuclease/RecF-like AAA" evidence="1">
    <location>
        <begin position="1"/>
        <end position="66"/>
    </location>
</feature>